<keyword evidence="2" id="KW-1185">Reference proteome</keyword>
<organism evidence="1 2">
    <name type="scientific">Amycolatopsis dendrobii</name>
    <dbReference type="NCBI Taxonomy" id="2760662"/>
    <lineage>
        <taxon>Bacteria</taxon>
        <taxon>Bacillati</taxon>
        <taxon>Actinomycetota</taxon>
        <taxon>Actinomycetes</taxon>
        <taxon>Pseudonocardiales</taxon>
        <taxon>Pseudonocardiaceae</taxon>
        <taxon>Amycolatopsis</taxon>
    </lineage>
</organism>
<protein>
    <submittedName>
        <fullName evidence="1">Uncharacterized protein</fullName>
    </submittedName>
</protein>
<proteinExistence type="predicted"/>
<dbReference type="EMBL" id="JACGZW010000008">
    <property type="protein sequence ID" value="MBB1156541.1"/>
    <property type="molecule type" value="Genomic_DNA"/>
</dbReference>
<dbReference type="AlphaFoldDB" id="A0A7W3W0J5"/>
<dbReference type="RefSeq" id="WP_182893460.1">
    <property type="nucleotide sequence ID" value="NZ_JACGZW010000008.1"/>
</dbReference>
<dbReference type="Proteomes" id="UP000526734">
    <property type="component" value="Unassembled WGS sequence"/>
</dbReference>
<reference evidence="1 2" key="1">
    <citation type="submission" date="2020-08" db="EMBL/GenBank/DDBJ databases">
        <title>Amycolatopsis sp. nov. DR6-1 isolated from Dendrobium heterocarpum.</title>
        <authorList>
            <person name="Tedsree N."/>
            <person name="Kuncharoen N."/>
            <person name="Likhitwitayawuid K."/>
            <person name="Tanasupawat S."/>
        </authorList>
    </citation>
    <scope>NUCLEOTIDE SEQUENCE [LARGE SCALE GENOMIC DNA]</scope>
    <source>
        <strain evidence="1 2">DR6-1</strain>
    </source>
</reference>
<evidence type="ECO:0000313" key="2">
    <source>
        <dbReference type="Proteomes" id="UP000526734"/>
    </source>
</evidence>
<accession>A0A7W3W0J5</accession>
<evidence type="ECO:0000313" key="1">
    <source>
        <dbReference type="EMBL" id="MBB1156541.1"/>
    </source>
</evidence>
<sequence length="48" mass="5259">MAGYARLTADLTVTNTPAHFTREERTPPTRVVLASPLDVEYTSAPEPD</sequence>
<name>A0A7W3W0J5_9PSEU</name>
<comment type="caution">
    <text evidence="1">The sequence shown here is derived from an EMBL/GenBank/DDBJ whole genome shotgun (WGS) entry which is preliminary data.</text>
</comment>
<gene>
    <name evidence="1" type="ORF">H4281_25590</name>
</gene>